<gene>
    <name evidence="11" type="ORF">HDU87_002356</name>
</gene>
<dbReference type="PANTHER" id="PTHR31247:SF5">
    <property type="entry name" value="DUF4203 DOMAIN-CONTAINING PROTEIN"/>
    <property type="match status" value="1"/>
</dbReference>
<feature type="compositionally biased region" description="Pro residues" evidence="7">
    <location>
        <begin position="110"/>
        <end position="128"/>
    </location>
</feature>
<evidence type="ECO:0000256" key="3">
    <source>
        <dbReference type="ARBA" id="ARBA00022692"/>
    </source>
</evidence>
<feature type="transmembrane region" description="Helical" evidence="8">
    <location>
        <begin position="290"/>
        <end position="309"/>
    </location>
</feature>
<dbReference type="EMBL" id="JADGJQ010000019">
    <property type="protein sequence ID" value="KAJ3179788.1"/>
    <property type="molecule type" value="Genomic_DNA"/>
</dbReference>
<organism evidence="11 12">
    <name type="scientific">Geranomyces variabilis</name>
    <dbReference type="NCBI Taxonomy" id="109894"/>
    <lineage>
        <taxon>Eukaryota</taxon>
        <taxon>Fungi</taxon>
        <taxon>Fungi incertae sedis</taxon>
        <taxon>Chytridiomycota</taxon>
        <taxon>Chytridiomycota incertae sedis</taxon>
        <taxon>Chytridiomycetes</taxon>
        <taxon>Spizellomycetales</taxon>
        <taxon>Powellomycetaceae</taxon>
        <taxon>Geranomyces</taxon>
    </lineage>
</organism>
<evidence type="ECO:0000256" key="1">
    <source>
        <dbReference type="ARBA" id="ARBA00004141"/>
    </source>
</evidence>
<reference evidence="11" key="1">
    <citation type="submission" date="2020-05" db="EMBL/GenBank/DDBJ databases">
        <title>Phylogenomic resolution of chytrid fungi.</title>
        <authorList>
            <person name="Stajich J.E."/>
            <person name="Amses K."/>
            <person name="Simmons R."/>
            <person name="Seto K."/>
            <person name="Myers J."/>
            <person name="Bonds A."/>
            <person name="Quandt C.A."/>
            <person name="Barry K."/>
            <person name="Liu P."/>
            <person name="Grigoriev I."/>
            <person name="Longcore J.E."/>
            <person name="James T.Y."/>
        </authorList>
    </citation>
    <scope>NUCLEOTIDE SEQUENCE</scope>
    <source>
        <strain evidence="11">JEL0379</strain>
    </source>
</reference>
<feature type="signal peptide" evidence="9">
    <location>
        <begin position="1"/>
        <end position="20"/>
    </location>
</feature>
<feature type="transmembrane region" description="Helical" evidence="8">
    <location>
        <begin position="406"/>
        <end position="423"/>
    </location>
</feature>
<sequence length="548" mass="55662">MLRLRSVALLLALLVATVLSSTAAYASPHAHAAVAARADAANPQDDFEKFLEEAQSKLSAAAATATIPSLPSIPSIPSDPSDTSTPSFALPSDASAPTDSLPVPTGGSVPYPPTGPGLPPPTRPPPAASLPDMDSWFNEVMQGLEASGRGKDDGAPPAGNGNPDAQSPSDGTDGADAPPAGNGNPDAQPPSDGADGANAPPAGDATADVPPAMPTTGAGAGAPAALAPVSVDGKTPSKPSPEFAALQGGKDAAALVSTSAATAPNASAASDDGAVGDFGAINDKIRKINLYSSIGAAILIATGLIFVFSGHQTFKLILWIAGFYLGAVFSYVVLTAIESRGHSFGSSRDLLFFIITLVIGIAIGTLFVCIWKLGLIAVGAALGFTISMLVLSLAKDGVITQGTGRAIFIAALTIIGAVAVLFAERPILIIGTAVTGAFAVVWGVDVFTRAGLVEATNQFLSGTGEYTPDKWVYLELGGAVLLALVGIAVQWRGHRVKESRHKNHHNSSNGMHAAKGYNSNRSVGGDKASKGERTKLVAEFEKIVVEKR</sequence>
<comment type="subcellular location">
    <subcellularLocation>
        <location evidence="1">Membrane</location>
        <topology evidence="1">Multi-pass membrane protein</topology>
    </subcellularLocation>
</comment>
<feature type="transmembrane region" description="Helical" evidence="8">
    <location>
        <begin position="316"/>
        <end position="337"/>
    </location>
</feature>
<feature type="domain" description="TM7S3/TM198-like" evidence="10">
    <location>
        <begin position="296"/>
        <end position="491"/>
    </location>
</feature>
<evidence type="ECO:0000256" key="4">
    <source>
        <dbReference type="ARBA" id="ARBA00022989"/>
    </source>
</evidence>
<feature type="compositionally biased region" description="Low complexity" evidence="7">
    <location>
        <begin position="69"/>
        <end position="87"/>
    </location>
</feature>
<evidence type="ECO:0000313" key="12">
    <source>
        <dbReference type="Proteomes" id="UP001212152"/>
    </source>
</evidence>
<feature type="region of interest" description="Disordered" evidence="7">
    <location>
        <begin position="146"/>
        <end position="244"/>
    </location>
</feature>
<proteinExistence type="inferred from homology"/>
<evidence type="ECO:0000256" key="2">
    <source>
        <dbReference type="ARBA" id="ARBA00006244"/>
    </source>
</evidence>
<feature type="region of interest" description="Disordered" evidence="7">
    <location>
        <begin position="498"/>
        <end position="531"/>
    </location>
</feature>
<evidence type="ECO:0000256" key="5">
    <source>
        <dbReference type="ARBA" id="ARBA00023136"/>
    </source>
</evidence>
<feature type="transmembrane region" description="Helical" evidence="8">
    <location>
        <begin position="428"/>
        <end position="451"/>
    </location>
</feature>
<evidence type="ECO:0000256" key="9">
    <source>
        <dbReference type="SAM" id="SignalP"/>
    </source>
</evidence>
<dbReference type="AlphaFoldDB" id="A0AAD5TL59"/>
<evidence type="ECO:0000256" key="7">
    <source>
        <dbReference type="SAM" id="MobiDB-lite"/>
    </source>
</evidence>
<evidence type="ECO:0000313" key="11">
    <source>
        <dbReference type="EMBL" id="KAJ3179788.1"/>
    </source>
</evidence>
<evidence type="ECO:0000256" key="6">
    <source>
        <dbReference type="ARBA" id="ARBA00049737"/>
    </source>
</evidence>
<dbReference type="GO" id="GO:0005886">
    <property type="term" value="C:plasma membrane"/>
    <property type="evidence" value="ECO:0007669"/>
    <property type="project" value="TreeGrafter"/>
</dbReference>
<feature type="transmembrane region" description="Helical" evidence="8">
    <location>
        <begin position="349"/>
        <end position="368"/>
    </location>
</feature>
<keyword evidence="4 8" id="KW-1133">Transmembrane helix</keyword>
<comment type="caution">
    <text evidence="11">The sequence shown here is derived from an EMBL/GenBank/DDBJ whole genome shotgun (WGS) entry which is preliminary data.</text>
</comment>
<keyword evidence="5 8" id="KW-0472">Membrane</keyword>
<evidence type="ECO:0000259" key="10">
    <source>
        <dbReference type="Pfam" id="PF13886"/>
    </source>
</evidence>
<comment type="similarity">
    <text evidence="2">Belongs to the TMEM198 family.</text>
</comment>
<feature type="transmembrane region" description="Helical" evidence="8">
    <location>
        <begin position="471"/>
        <end position="491"/>
    </location>
</feature>
<feature type="chain" id="PRO_5042038091" description="Transmembrane protein 198" evidence="9">
    <location>
        <begin position="21"/>
        <end position="548"/>
    </location>
</feature>
<keyword evidence="12" id="KW-1185">Reference proteome</keyword>
<feature type="transmembrane region" description="Helical" evidence="8">
    <location>
        <begin position="375"/>
        <end position="394"/>
    </location>
</feature>
<protein>
    <recommendedName>
        <fullName evidence="6">Transmembrane protein 198</fullName>
    </recommendedName>
</protein>
<dbReference type="Pfam" id="PF13886">
    <property type="entry name" value="TM7S3_TM198"/>
    <property type="match status" value="1"/>
</dbReference>
<dbReference type="Proteomes" id="UP001212152">
    <property type="component" value="Unassembled WGS sequence"/>
</dbReference>
<keyword evidence="9" id="KW-0732">Signal</keyword>
<dbReference type="PANTHER" id="PTHR31247">
    <property type="entry name" value="TRANSMEMBRANE PROTEIN 198 FAMILY MEMBER"/>
    <property type="match status" value="1"/>
</dbReference>
<name>A0AAD5TL59_9FUNG</name>
<accession>A0AAD5TL59</accession>
<feature type="region of interest" description="Disordered" evidence="7">
    <location>
        <begin position="69"/>
        <end position="133"/>
    </location>
</feature>
<keyword evidence="3 8" id="KW-0812">Transmembrane</keyword>
<feature type="compositionally biased region" description="Low complexity" evidence="7">
    <location>
        <begin position="189"/>
        <end position="228"/>
    </location>
</feature>
<dbReference type="InterPro" id="IPR040236">
    <property type="entry name" value="TMEM198"/>
</dbReference>
<dbReference type="InterPro" id="IPR025256">
    <property type="entry name" value="TM7S3/TM198-like_dom"/>
</dbReference>
<evidence type="ECO:0000256" key="8">
    <source>
        <dbReference type="SAM" id="Phobius"/>
    </source>
</evidence>